<proteinExistence type="predicted"/>
<reference evidence="1 2" key="1">
    <citation type="journal article" date="2012" name="Genome Biol.">
        <title>Sequencing three crocodilian genomes to illuminate the evolution of archosaurs and amniotes.</title>
        <authorList>
            <person name="St John J.A."/>
            <person name="Braun E.L."/>
            <person name="Isberg S.R."/>
            <person name="Miles L.G."/>
            <person name="Chong A.Y."/>
            <person name="Gongora J."/>
            <person name="Dalzell P."/>
            <person name="Moran C."/>
            <person name="Bed'hom B."/>
            <person name="Abzhanov A."/>
            <person name="Burgess S.C."/>
            <person name="Cooksey A.M."/>
            <person name="Castoe T.A."/>
            <person name="Crawford N.G."/>
            <person name="Densmore L.D."/>
            <person name="Drew J.C."/>
            <person name="Edwards S.V."/>
            <person name="Faircloth B.C."/>
            <person name="Fujita M.K."/>
            <person name="Greenwold M.J."/>
            <person name="Hoffmann F.G."/>
            <person name="Howard J.M."/>
            <person name="Iguchi T."/>
            <person name="Janes D.E."/>
            <person name="Khan S.Y."/>
            <person name="Kohno S."/>
            <person name="de Koning A.J."/>
            <person name="Lance S.L."/>
            <person name="McCarthy F.M."/>
            <person name="McCormack J.E."/>
            <person name="Merchant M.E."/>
            <person name="Peterson D.G."/>
            <person name="Pollock D.D."/>
            <person name="Pourmand N."/>
            <person name="Raney B.J."/>
            <person name="Roessler K.A."/>
            <person name="Sanford J.R."/>
            <person name="Sawyer R.H."/>
            <person name="Schmidt C.J."/>
            <person name="Triplett E.W."/>
            <person name="Tuberville T.D."/>
            <person name="Venegas-Anaya M."/>
            <person name="Howard J.T."/>
            <person name="Jarvis E.D."/>
            <person name="Guillette L.J.Jr."/>
            <person name="Glenn T.C."/>
            <person name="Green R.E."/>
            <person name="Ray D.A."/>
        </authorList>
    </citation>
    <scope>NUCLEOTIDE SEQUENCE [LARGE SCALE GENOMIC DNA]</scope>
    <source>
        <strain evidence="1">KSC_2009_1</strain>
    </source>
</reference>
<name>A0A151NHA6_ALLMI</name>
<dbReference type="AlphaFoldDB" id="A0A151NHA6"/>
<dbReference type="Proteomes" id="UP000050525">
    <property type="component" value="Unassembled WGS sequence"/>
</dbReference>
<evidence type="ECO:0000313" key="1">
    <source>
        <dbReference type="EMBL" id="KYO35895.1"/>
    </source>
</evidence>
<accession>A0A151NHA6</accession>
<evidence type="ECO:0000313" key="2">
    <source>
        <dbReference type="Proteomes" id="UP000050525"/>
    </source>
</evidence>
<organism evidence="1 2">
    <name type="scientific">Alligator mississippiensis</name>
    <name type="common">American alligator</name>
    <dbReference type="NCBI Taxonomy" id="8496"/>
    <lineage>
        <taxon>Eukaryota</taxon>
        <taxon>Metazoa</taxon>
        <taxon>Chordata</taxon>
        <taxon>Craniata</taxon>
        <taxon>Vertebrata</taxon>
        <taxon>Euteleostomi</taxon>
        <taxon>Archelosauria</taxon>
        <taxon>Archosauria</taxon>
        <taxon>Crocodylia</taxon>
        <taxon>Alligatoridae</taxon>
        <taxon>Alligatorinae</taxon>
        <taxon>Alligator</taxon>
    </lineage>
</organism>
<comment type="caution">
    <text evidence="1">The sequence shown here is derived from an EMBL/GenBank/DDBJ whole genome shotgun (WGS) entry which is preliminary data.</text>
</comment>
<sequence length="114" mass="12778">MEDSYDVKQQAISAHSLYLILIQSRFCIAAWTQQKWKDLTRKLVAGGSPLHFLPEPLVSMGEAPHLQKPQALIDTPPLLTKKSKPCMKPEQHLHSVVEASKDVIATSIDTFLNM</sequence>
<keyword evidence="2" id="KW-1185">Reference proteome</keyword>
<protein>
    <submittedName>
        <fullName evidence="1">Uncharacterized protein</fullName>
    </submittedName>
</protein>
<dbReference type="EMBL" id="AKHW03003049">
    <property type="protein sequence ID" value="KYO35895.1"/>
    <property type="molecule type" value="Genomic_DNA"/>
</dbReference>
<gene>
    <name evidence="1" type="ORF">Y1Q_0007577</name>
</gene>